<feature type="transmembrane region" description="Helical" evidence="1">
    <location>
        <begin position="17"/>
        <end position="35"/>
    </location>
</feature>
<keyword evidence="1" id="KW-0812">Transmembrane</keyword>
<gene>
    <name evidence="2" type="ORF">ACFQH9_26595</name>
</gene>
<feature type="transmembrane region" description="Helical" evidence="1">
    <location>
        <begin position="41"/>
        <end position="60"/>
    </location>
</feature>
<name>A0ABW1IGN5_9PSEU</name>
<reference evidence="3" key="1">
    <citation type="journal article" date="2019" name="Int. J. Syst. Evol. Microbiol.">
        <title>The Global Catalogue of Microorganisms (GCM) 10K type strain sequencing project: providing services to taxonomists for standard genome sequencing and annotation.</title>
        <authorList>
            <consortium name="The Broad Institute Genomics Platform"/>
            <consortium name="The Broad Institute Genome Sequencing Center for Infectious Disease"/>
            <person name="Wu L."/>
            <person name="Ma J."/>
        </authorList>
    </citation>
    <scope>NUCLEOTIDE SEQUENCE [LARGE SCALE GENOMIC DNA]</scope>
    <source>
        <strain evidence="3">CGMCC 4.7397</strain>
    </source>
</reference>
<evidence type="ECO:0000256" key="1">
    <source>
        <dbReference type="SAM" id="Phobius"/>
    </source>
</evidence>
<feature type="transmembrane region" description="Helical" evidence="1">
    <location>
        <begin position="72"/>
        <end position="95"/>
    </location>
</feature>
<evidence type="ECO:0000313" key="3">
    <source>
        <dbReference type="Proteomes" id="UP001596119"/>
    </source>
</evidence>
<dbReference type="RefSeq" id="WP_379570171.1">
    <property type="nucleotide sequence ID" value="NZ_JBHSQK010000086.1"/>
</dbReference>
<accession>A0ABW1IGN5</accession>
<proteinExistence type="predicted"/>
<keyword evidence="1" id="KW-1133">Transmembrane helix</keyword>
<organism evidence="2 3">
    <name type="scientific">Pseudonocardia lutea</name>
    <dbReference type="NCBI Taxonomy" id="2172015"/>
    <lineage>
        <taxon>Bacteria</taxon>
        <taxon>Bacillati</taxon>
        <taxon>Actinomycetota</taxon>
        <taxon>Actinomycetes</taxon>
        <taxon>Pseudonocardiales</taxon>
        <taxon>Pseudonocardiaceae</taxon>
        <taxon>Pseudonocardia</taxon>
    </lineage>
</organism>
<protein>
    <submittedName>
        <fullName evidence="2">DUF4190 domain-containing protein</fullName>
    </submittedName>
</protein>
<dbReference type="EMBL" id="JBHSQK010000086">
    <property type="protein sequence ID" value="MFC5951836.1"/>
    <property type="molecule type" value="Genomic_DNA"/>
</dbReference>
<dbReference type="Proteomes" id="UP001596119">
    <property type="component" value="Unassembled WGS sequence"/>
</dbReference>
<keyword evidence="1" id="KW-0472">Membrane</keyword>
<keyword evidence="3" id="KW-1185">Reference proteome</keyword>
<evidence type="ECO:0000313" key="2">
    <source>
        <dbReference type="EMBL" id="MFC5951836.1"/>
    </source>
</evidence>
<comment type="caution">
    <text evidence="2">The sequence shown here is derived from an EMBL/GenBank/DDBJ whole genome shotgun (WGS) entry which is preliminary data.</text>
</comment>
<sequence>MPVPAPVAAPARKARNGLGLAAVILGPIAILFGLIPLTGIVAVGVGIVGLALGLAGVGRLRRRRATNKIGTTLGVVLSAIGLALGIYGLVVMFQATNQLVEDLNSIPAPPSISAPAN</sequence>